<dbReference type="NCBIfam" id="NF032896">
    <property type="entry name" value="APH_3pp"/>
    <property type="match status" value="1"/>
</dbReference>
<keyword evidence="15" id="KW-1185">Reference proteome</keyword>
<keyword evidence="12" id="KW-0479">Metal-binding</keyword>
<evidence type="ECO:0000256" key="5">
    <source>
        <dbReference type="ARBA" id="ARBA00022741"/>
    </source>
</evidence>
<dbReference type="InterPro" id="IPR011009">
    <property type="entry name" value="Kinase-like_dom_sf"/>
</dbReference>
<evidence type="ECO:0000256" key="10">
    <source>
        <dbReference type="PIRNR" id="PIRNR000706"/>
    </source>
</evidence>
<dbReference type="RefSeq" id="WP_374754780.1">
    <property type="nucleotide sequence ID" value="NZ_FNAN01000020.1"/>
</dbReference>
<dbReference type="EC" id="2.7.1.95" evidence="2"/>
<evidence type="ECO:0000256" key="9">
    <source>
        <dbReference type="ARBA" id="ARBA00048925"/>
    </source>
</evidence>
<dbReference type="GO" id="GO:0005524">
    <property type="term" value="F:ATP binding"/>
    <property type="evidence" value="ECO:0007669"/>
    <property type="project" value="UniProtKB-KW"/>
</dbReference>
<evidence type="ECO:0000256" key="6">
    <source>
        <dbReference type="ARBA" id="ARBA00022777"/>
    </source>
</evidence>
<evidence type="ECO:0000256" key="12">
    <source>
        <dbReference type="PIRSR" id="PIRSR000706-2"/>
    </source>
</evidence>
<organism evidence="14 15">
    <name type="scientific">Dyadobacter soli</name>
    <dbReference type="NCBI Taxonomy" id="659014"/>
    <lineage>
        <taxon>Bacteria</taxon>
        <taxon>Pseudomonadati</taxon>
        <taxon>Bacteroidota</taxon>
        <taxon>Cytophagia</taxon>
        <taxon>Cytophagales</taxon>
        <taxon>Spirosomataceae</taxon>
        <taxon>Dyadobacter</taxon>
    </lineage>
</organism>
<feature type="binding site" evidence="12">
    <location>
        <position position="194"/>
    </location>
    <ligand>
        <name>Mg(2+)</name>
        <dbReference type="ChEBI" id="CHEBI:18420"/>
    </ligand>
</feature>
<dbReference type="GO" id="GO:0046677">
    <property type="term" value="P:response to antibiotic"/>
    <property type="evidence" value="ECO:0007669"/>
    <property type="project" value="UniProtKB-KW"/>
</dbReference>
<evidence type="ECO:0000256" key="2">
    <source>
        <dbReference type="ARBA" id="ARBA00012193"/>
    </source>
</evidence>
<dbReference type="Gene3D" id="3.90.1200.10">
    <property type="match status" value="1"/>
</dbReference>
<dbReference type="SUPFAM" id="SSF56112">
    <property type="entry name" value="Protein kinase-like (PK-like)"/>
    <property type="match status" value="1"/>
</dbReference>
<evidence type="ECO:0000256" key="8">
    <source>
        <dbReference type="ARBA" id="ARBA00023251"/>
    </source>
</evidence>
<keyword evidence="8 10" id="KW-0046">Antibiotic resistance</keyword>
<dbReference type="Gene3D" id="3.30.200.20">
    <property type="entry name" value="Phosphorylase Kinase, domain 1"/>
    <property type="match status" value="1"/>
</dbReference>
<keyword evidence="7 10" id="KW-0067">ATP-binding</keyword>
<comment type="catalytic activity">
    <reaction evidence="9">
        <text>kanamycin A + ATP = kanamycin 3'-phosphate + ADP + H(+)</text>
        <dbReference type="Rhea" id="RHEA:24256"/>
        <dbReference type="ChEBI" id="CHEBI:15378"/>
        <dbReference type="ChEBI" id="CHEBI:30616"/>
        <dbReference type="ChEBI" id="CHEBI:57909"/>
        <dbReference type="ChEBI" id="CHEBI:58214"/>
        <dbReference type="ChEBI" id="CHEBI:456216"/>
        <dbReference type="EC" id="2.7.1.95"/>
    </reaction>
</comment>
<protein>
    <recommendedName>
        <fullName evidence="3">Aminoglycoside 3'-phosphotransferase</fullName>
        <ecNumber evidence="2">2.7.1.95</ecNumber>
    </recommendedName>
</protein>
<keyword evidence="4 10" id="KW-0808">Transferase</keyword>
<dbReference type="STRING" id="659014.SAMN04487996_12094"/>
<feature type="binding site" evidence="12">
    <location>
        <position position="209"/>
    </location>
    <ligand>
        <name>Mg(2+)</name>
        <dbReference type="ChEBI" id="CHEBI:18420"/>
    </ligand>
</feature>
<dbReference type="InterPro" id="IPR024165">
    <property type="entry name" value="Kan/Strep_kinase"/>
</dbReference>
<dbReference type="InterPro" id="IPR051678">
    <property type="entry name" value="AGP_Transferase"/>
</dbReference>
<evidence type="ECO:0000256" key="1">
    <source>
        <dbReference type="ARBA" id="ARBA00006219"/>
    </source>
</evidence>
<evidence type="ECO:0000313" key="15">
    <source>
        <dbReference type="Proteomes" id="UP000198748"/>
    </source>
</evidence>
<dbReference type="EMBL" id="FNAN01000020">
    <property type="protein sequence ID" value="SDG59728.1"/>
    <property type="molecule type" value="Genomic_DNA"/>
</dbReference>
<dbReference type="PANTHER" id="PTHR21310:SF41">
    <property type="entry name" value="3'-PHOSPHOTRANSFERASE, PUTATIVE-RELATED"/>
    <property type="match status" value="1"/>
</dbReference>
<gene>
    <name evidence="14" type="ORF">SAMN04487996_12094</name>
</gene>
<evidence type="ECO:0000313" key="14">
    <source>
        <dbReference type="EMBL" id="SDG59728.1"/>
    </source>
</evidence>
<dbReference type="GO" id="GO:0046872">
    <property type="term" value="F:metal ion binding"/>
    <property type="evidence" value="ECO:0007669"/>
    <property type="project" value="UniProtKB-KW"/>
</dbReference>
<proteinExistence type="inferred from homology"/>
<sequence>MALQVQVQELLPKLPGNLEWQMVNDGESGDMVFRRSDGAAFAKLARASRIPALEGEYLRTDWLSGQQIGSAQVQDWSKTDQYACLVTSCVSGVSASALSPADLLKAWPSIAEKFWQLHQLPSESCPFERRLLQVVATAEDVISRNAVNRDFLDDADKDTPAEKLLDPIRPQIPLRIEQETADLVVCHGDACMPNIMVDPKTLVCTGIIDLGRLGLADRYQDLALMTGNTRETWQDERQAEKALQILFKTQNIPIPDLERLAFYLKLDPLTWG</sequence>
<keyword evidence="5 10" id="KW-0547">Nucleotide-binding</keyword>
<dbReference type="PANTHER" id="PTHR21310">
    <property type="entry name" value="AMINOGLYCOSIDE PHOSPHOTRANSFERASE-RELATED-RELATED"/>
    <property type="match status" value="1"/>
</dbReference>
<reference evidence="15" key="1">
    <citation type="submission" date="2016-10" db="EMBL/GenBank/DDBJ databases">
        <authorList>
            <person name="Varghese N."/>
            <person name="Submissions S."/>
        </authorList>
    </citation>
    <scope>NUCLEOTIDE SEQUENCE [LARGE SCALE GENOMIC DNA]</scope>
    <source>
        <strain evidence="15">DSM 25329</strain>
    </source>
</reference>
<evidence type="ECO:0000259" key="13">
    <source>
        <dbReference type="Pfam" id="PF01636"/>
    </source>
</evidence>
<keyword evidence="6 10" id="KW-0418">Kinase</keyword>
<evidence type="ECO:0000256" key="11">
    <source>
        <dbReference type="PIRSR" id="PIRSR000706-1"/>
    </source>
</evidence>
<evidence type="ECO:0000256" key="3">
    <source>
        <dbReference type="ARBA" id="ARBA00017903"/>
    </source>
</evidence>
<dbReference type="PIRSF" id="PIRSF000706">
    <property type="entry name" value="Kanamycin_kin"/>
    <property type="match status" value="1"/>
</dbReference>
<accession>A0A1G7VJI4</accession>
<feature type="active site" description="Proton acceptor" evidence="11">
    <location>
        <position position="189"/>
    </location>
</feature>
<dbReference type="Pfam" id="PF01636">
    <property type="entry name" value="APH"/>
    <property type="match status" value="1"/>
</dbReference>
<comment type="similarity">
    <text evidence="1 10">Belongs to the aminoglycoside phosphotransferase family.</text>
</comment>
<keyword evidence="12" id="KW-0460">Magnesium</keyword>
<dbReference type="CDD" id="cd05150">
    <property type="entry name" value="APH"/>
    <property type="match status" value="1"/>
</dbReference>
<dbReference type="Proteomes" id="UP000198748">
    <property type="component" value="Unassembled WGS sequence"/>
</dbReference>
<dbReference type="GO" id="GO:0008910">
    <property type="term" value="F:kanamycin kinase activity"/>
    <property type="evidence" value="ECO:0007669"/>
    <property type="project" value="UniProtKB-EC"/>
</dbReference>
<dbReference type="AlphaFoldDB" id="A0A1G7VJI4"/>
<feature type="domain" description="Aminoglycoside phosphotransferase" evidence="13">
    <location>
        <begin position="22"/>
        <end position="262"/>
    </location>
</feature>
<name>A0A1G7VJI4_9BACT</name>
<evidence type="ECO:0000256" key="4">
    <source>
        <dbReference type="ARBA" id="ARBA00022679"/>
    </source>
</evidence>
<dbReference type="InterPro" id="IPR002575">
    <property type="entry name" value="Aminoglycoside_PTrfase"/>
</dbReference>
<evidence type="ECO:0000256" key="7">
    <source>
        <dbReference type="ARBA" id="ARBA00022840"/>
    </source>
</evidence>